<evidence type="ECO:0000313" key="2">
    <source>
        <dbReference type="EMBL" id="SER82963.1"/>
    </source>
</evidence>
<gene>
    <name evidence="2" type="ORF">SAMN05216195_10719</name>
</gene>
<feature type="compositionally biased region" description="Polar residues" evidence="1">
    <location>
        <begin position="8"/>
        <end position="26"/>
    </location>
</feature>
<dbReference type="Proteomes" id="UP000199028">
    <property type="component" value="Unassembled WGS sequence"/>
</dbReference>
<keyword evidence="3" id="KW-1185">Reference proteome</keyword>
<reference evidence="3" key="1">
    <citation type="submission" date="2016-10" db="EMBL/GenBank/DDBJ databases">
        <authorList>
            <person name="Varghese N."/>
            <person name="Submissions S."/>
        </authorList>
    </citation>
    <scope>NUCLEOTIDE SEQUENCE [LARGE SCALE GENOMIC DNA]</scope>
    <source>
        <strain evidence="3">CGMCC 4.578</strain>
    </source>
</reference>
<sequence length="49" mass="5130">MARRTASAPFSASPTISVSGVLSSSMREQRSGSRDPGLVHLDANTRAVN</sequence>
<accession>A0A1H9SF21</accession>
<proteinExistence type="predicted"/>
<organism evidence="2 3">
    <name type="scientific">Lentzea flaviverrucosa</name>
    <dbReference type="NCBI Taxonomy" id="200379"/>
    <lineage>
        <taxon>Bacteria</taxon>
        <taxon>Bacillati</taxon>
        <taxon>Actinomycetota</taxon>
        <taxon>Actinomycetes</taxon>
        <taxon>Pseudonocardiales</taxon>
        <taxon>Pseudonocardiaceae</taxon>
        <taxon>Lentzea</taxon>
    </lineage>
</organism>
<evidence type="ECO:0000313" key="3">
    <source>
        <dbReference type="Proteomes" id="UP000199028"/>
    </source>
</evidence>
<dbReference type="EMBL" id="FOFT01000007">
    <property type="protein sequence ID" value="SER82963.1"/>
    <property type="molecule type" value="Genomic_DNA"/>
</dbReference>
<feature type="region of interest" description="Disordered" evidence="1">
    <location>
        <begin position="1"/>
        <end position="49"/>
    </location>
</feature>
<dbReference type="AlphaFoldDB" id="A0A1H9SF21"/>
<protein>
    <submittedName>
        <fullName evidence="2">Uncharacterized protein</fullName>
    </submittedName>
</protein>
<name>A0A1H9SF21_9PSEU</name>
<evidence type="ECO:0000256" key="1">
    <source>
        <dbReference type="SAM" id="MobiDB-lite"/>
    </source>
</evidence>